<sequence>MEESNLIIDANNLCKSFSGIPTVKNVTLKVRKGEIFGFLGPNGSGKTTVLRMLCGLLTPDEGFGTCLGYDIRTETARIKKRMGYIPQFFSLYKQLTIYQNIRLAAELYGVANRAERIEVVMHQLELDSHRNQIAGTLSGGWKQRLALAAAIIHNPLLLLLDEPTANVDPDSRQKFLRLMRRLSSEGITILLSSHNMDEVERCHRIAYMCDGEMIMDGKISEIINRVNLSTWQVRGDNVVILEKQLENIPGVDQVIIHFDSLHVSGKDPVALEHAIEPFRSSPDFSWKKIEPVLDDAFIWLTKSHRMGTDQFN</sequence>
<dbReference type="GO" id="GO:0005524">
    <property type="term" value="F:ATP binding"/>
    <property type="evidence" value="ECO:0007669"/>
    <property type="project" value="UniProtKB-KW"/>
</dbReference>
<accession>A0ABY8AN71</accession>
<evidence type="ECO:0000313" key="5">
    <source>
        <dbReference type="Proteomes" id="UP001222087"/>
    </source>
</evidence>
<keyword evidence="1" id="KW-0547">Nucleotide-binding</keyword>
<reference evidence="4 5" key="1">
    <citation type="submission" date="2023-02" db="EMBL/GenBank/DDBJ databases">
        <title>Genome Sequence of L. cardiaca H63T.</title>
        <authorList>
            <person name="Lopez A.E."/>
            <person name="Cianciotto N.P."/>
        </authorList>
    </citation>
    <scope>NUCLEOTIDE SEQUENCE [LARGE SCALE GENOMIC DNA]</scope>
    <source>
        <strain evidence="4 5">H63</strain>
    </source>
</reference>
<keyword evidence="5" id="KW-1185">Reference proteome</keyword>
<dbReference type="InterPro" id="IPR017871">
    <property type="entry name" value="ABC_transporter-like_CS"/>
</dbReference>
<dbReference type="Pfam" id="PF00005">
    <property type="entry name" value="ABC_tran"/>
    <property type="match status" value="1"/>
</dbReference>
<organism evidence="4 5">
    <name type="scientific">Legionella cardiaca</name>
    <dbReference type="NCBI Taxonomy" id="1071983"/>
    <lineage>
        <taxon>Bacteria</taxon>
        <taxon>Pseudomonadati</taxon>
        <taxon>Pseudomonadota</taxon>
        <taxon>Gammaproteobacteria</taxon>
        <taxon>Legionellales</taxon>
        <taxon>Legionellaceae</taxon>
        <taxon>Legionella</taxon>
    </lineage>
</organism>
<dbReference type="PROSITE" id="PS00211">
    <property type="entry name" value="ABC_TRANSPORTER_1"/>
    <property type="match status" value="1"/>
</dbReference>
<dbReference type="PANTHER" id="PTHR43038">
    <property type="entry name" value="ATP-BINDING CASSETTE, SUB-FAMILY H, MEMBER 1"/>
    <property type="match status" value="1"/>
</dbReference>
<protein>
    <submittedName>
        <fullName evidence="4">ABC transporter ATP-binding protein</fullName>
    </submittedName>
</protein>
<proteinExistence type="predicted"/>
<keyword evidence="2 4" id="KW-0067">ATP-binding</keyword>
<evidence type="ECO:0000256" key="2">
    <source>
        <dbReference type="ARBA" id="ARBA00022840"/>
    </source>
</evidence>
<evidence type="ECO:0000256" key="1">
    <source>
        <dbReference type="ARBA" id="ARBA00022741"/>
    </source>
</evidence>
<dbReference type="Gene3D" id="3.40.50.300">
    <property type="entry name" value="P-loop containing nucleotide triphosphate hydrolases"/>
    <property type="match status" value="1"/>
</dbReference>
<dbReference type="EMBL" id="CP119078">
    <property type="protein sequence ID" value="WED42138.1"/>
    <property type="molecule type" value="Genomic_DNA"/>
</dbReference>
<dbReference type="PANTHER" id="PTHR43038:SF3">
    <property type="entry name" value="ABC TRANSPORTER G FAMILY MEMBER 20 ISOFORM X1"/>
    <property type="match status" value="1"/>
</dbReference>
<dbReference type="PROSITE" id="PS50893">
    <property type="entry name" value="ABC_TRANSPORTER_2"/>
    <property type="match status" value="1"/>
</dbReference>
<evidence type="ECO:0000259" key="3">
    <source>
        <dbReference type="PROSITE" id="PS50893"/>
    </source>
</evidence>
<dbReference type="RefSeq" id="WP_275087963.1">
    <property type="nucleotide sequence ID" value="NZ_CP119078.1"/>
</dbReference>
<evidence type="ECO:0000313" key="4">
    <source>
        <dbReference type="EMBL" id="WED42138.1"/>
    </source>
</evidence>
<dbReference type="SMART" id="SM00382">
    <property type="entry name" value="AAA"/>
    <property type="match status" value="1"/>
</dbReference>
<dbReference type="Proteomes" id="UP001222087">
    <property type="component" value="Chromosome"/>
</dbReference>
<name>A0ABY8AN71_9GAMM</name>
<gene>
    <name evidence="4" type="ORF">PXX05_09375</name>
</gene>
<feature type="domain" description="ABC transporter" evidence="3">
    <location>
        <begin position="8"/>
        <end position="235"/>
    </location>
</feature>
<dbReference type="CDD" id="cd03230">
    <property type="entry name" value="ABC_DR_subfamily_A"/>
    <property type="match status" value="1"/>
</dbReference>
<dbReference type="InterPro" id="IPR003439">
    <property type="entry name" value="ABC_transporter-like_ATP-bd"/>
</dbReference>
<dbReference type="SUPFAM" id="SSF52540">
    <property type="entry name" value="P-loop containing nucleoside triphosphate hydrolases"/>
    <property type="match status" value="1"/>
</dbReference>
<dbReference type="InterPro" id="IPR027417">
    <property type="entry name" value="P-loop_NTPase"/>
</dbReference>
<dbReference type="InterPro" id="IPR003593">
    <property type="entry name" value="AAA+_ATPase"/>
</dbReference>